<feature type="compositionally biased region" description="Low complexity" evidence="1">
    <location>
        <begin position="43"/>
        <end position="80"/>
    </location>
</feature>
<gene>
    <name evidence="3" type="ORF">KDY119_00310</name>
</gene>
<feature type="domain" description="SHOCT" evidence="2">
    <location>
        <begin position="85"/>
        <end position="112"/>
    </location>
</feature>
<dbReference type="InterPro" id="IPR018649">
    <property type="entry name" value="SHOCT"/>
</dbReference>
<evidence type="ECO:0000256" key="1">
    <source>
        <dbReference type="SAM" id="MobiDB-lite"/>
    </source>
</evidence>
<organism evidence="3 4">
    <name type="scientific">Luteimicrobium xylanilyticum</name>
    <dbReference type="NCBI Taxonomy" id="1133546"/>
    <lineage>
        <taxon>Bacteria</taxon>
        <taxon>Bacillati</taxon>
        <taxon>Actinomycetota</taxon>
        <taxon>Actinomycetes</taxon>
        <taxon>Micrococcales</taxon>
        <taxon>Luteimicrobium</taxon>
    </lineage>
</organism>
<evidence type="ECO:0000313" key="3">
    <source>
        <dbReference type="EMBL" id="QFU96820.1"/>
    </source>
</evidence>
<dbReference type="Proteomes" id="UP000326702">
    <property type="component" value="Chromosome"/>
</dbReference>
<proteinExistence type="predicted"/>
<dbReference type="KEGG" id="lxl:KDY119_00310"/>
<reference evidence="3 4" key="1">
    <citation type="submission" date="2019-10" db="EMBL/GenBank/DDBJ databases">
        <title>Genome sequence of Luteimicrobium xylanilyticum HY-24.</title>
        <authorList>
            <person name="Kim D.Y."/>
            <person name="Park H.-Y."/>
        </authorList>
    </citation>
    <scope>NUCLEOTIDE SEQUENCE [LARGE SCALE GENOMIC DNA]</scope>
    <source>
        <strain evidence="3 4">HY-24</strain>
    </source>
</reference>
<dbReference type="AlphaFoldDB" id="A0A5P9Q6T6"/>
<keyword evidence="4" id="KW-1185">Reference proteome</keyword>
<feature type="region of interest" description="Disordered" evidence="1">
    <location>
        <begin position="34"/>
        <end position="80"/>
    </location>
</feature>
<dbReference type="EMBL" id="CP045529">
    <property type="protein sequence ID" value="QFU96820.1"/>
    <property type="molecule type" value="Genomic_DNA"/>
</dbReference>
<accession>A0A5P9Q6T6</accession>
<dbReference type="RefSeq" id="WP_036954427.1">
    <property type="nucleotide sequence ID" value="NZ_BAABIH010000013.1"/>
</dbReference>
<name>A0A5P9Q6T6_9MICO</name>
<sequence length="113" mass="11737">MIGRARIGRGGLIGTAARTAVIAGTATATTGAMARHQQRRAYEQQAEYQAQQAAPQPVYAEPVQAAPAPEQVEAAPAGGGDDLYAQLQQLGQLHAQGILSDEEFAQAKAKILG</sequence>
<evidence type="ECO:0000313" key="4">
    <source>
        <dbReference type="Proteomes" id="UP000326702"/>
    </source>
</evidence>
<dbReference type="Pfam" id="PF09851">
    <property type="entry name" value="SHOCT"/>
    <property type="match status" value="1"/>
</dbReference>
<protein>
    <recommendedName>
        <fullName evidence="2">SHOCT domain-containing protein</fullName>
    </recommendedName>
</protein>
<evidence type="ECO:0000259" key="2">
    <source>
        <dbReference type="Pfam" id="PF09851"/>
    </source>
</evidence>